<accession>A0A369A7I9</accession>
<name>A0A369A7I9_9FLAO</name>
<feature type="chain" id="PRO_5016936175" description="Outer membrane beta-barrel porin/alpha-amylase" evidence="1">
    <location>
        <begin position="25"/>
        <end position="310"/>
    </location>
</feature>
<gene>
    <name evidence="2" type="ORF">DES35_101534</name>
</gene>
<evidence type="ECO:0008006" key="4">
    <source>
        <dbReference type="Google" id="ProtNLM"/>
    </source>
</evidence>
<dbReference type="AlphaFoldDB" id="A0A369A7I9"/>
<dbReference type="EMBL" id="QPJS01000001">
    <property type="protein sequence ID" value="RCX05249.1"/>
    <property type="molecule type" value="Genomic_DNA"/>
</dbReference>
<reference evidence="2 3" key="1">
    <citation type="submission" date="2018-07" db="EMBL/GenBank/DDBJ databases">
        <title>Genomic Encyclopedia of Type Strains, Phase IV (KMG-IV): sequencing the most valuable type-strain genomes for metagenomic binning, comparative biology and taxonomic classification.</title>
        <authorList>
            <person name="Goeker M."/>
        </authorList>
    </citation>
    <scope>NUCLEOTIDE SEQUENCE [LARGE SCALE GENOMIC DNA]</scope>
    <source>
        <strain evidence="2 3">DSM 21410</strain>
    </source>
</reference>
<evidence type="ECO:0000313" key="3">
    <source>
        <dbReference type="Proteomes" id="UP000253517"/>
    </source>
</evidence>
<evidence type="ECO:0000256" key="1">
    <source>
        <dbReference type="SAM" id="SignalP"/>
    </source>
</evidence>
<protein>
    <recommendedName>
        <fullName evidence="4">Outer membrane beta-barrel porin/alpha-amylase</fullName>
    </recommendedName>
</protein>
<dbReference type="PROSITE" id="PS51257">
    <property type="entry name" value="PROKAR_LIPOPROTEIN"/>
    <property type="match status" value="1"/>
</dbReference>
<comment type="caution">
    <text evidence="2">The sequence shown here is derived from an EMBL/GenBank/DDBJ whole genome shotgun (WGS) entry which is preliminary data.</text>
</comment>
<dbReference type="RefSeq" id="WP_114365715.1">
    <property type="nucleotide sequence ID" value="NZ_BHZF01000001.1"/>
</dbReference>
<dbReference type="Proteomes" id="UP000253517">
    <property type="component" value="Unassembled WGS sequence"/>
</dbReference>
<evidence type="ECO:0000313" key="2">
    <source>
        <dbReference type="EMBL" id="RCX05249.1"/>
    </source>
</evidence>
<keyword evidence="1" id="KW-0732">Signal</keyword>
<proteinExistence type="predicted"/>
<keyword evidence="3" id="KW-1185">Reference proteome</keyword>
<organism evidence="2 3">
    <name type="scientific">Schleiferia thermophila</name>
    <dbReference type="NCBI Taxonomy" id="884107"/>
    <lineage>
        <taxon>Bacteria</taxon>
        <taxon>Pseudomonadati</taxon>
        <taxon>Bacteroidota</taxon>
        <taxon>Flavobacteriia</taxon>
        <taxon>Flavobacteriales</taxon>
        <taxon>Schleiferiaceae</taxon>
        <taxon>Schleiferia</taxon>
    </lineage>
</organism>
<feature type="signal peptide" evidence="1">
    <location>
        <begin position="1"/>
        <end position="24"/>
    </location>
</feature>
<sequence>MRRFLYYRALFVLVVIMWVFGASACDICGCGIGGGYLGVMPQFHKNLIGYRYLMSAFLHPETPYNATNGDQLQRDVYHRQDVWMRYYHGADNQFFVFIPYRMNVREYESGRVDWIKGIGDIQLNYLRQIINQSADPGRLWRHSWFVGAGLQMPTGKFMQRDAQGRMHPLQIQSGIGAWGYQIQNLYILRWKNFGIQSDIQYRYFQPNELEYQLGNAFVSSISLFHWWQMTPRTALLPIMGMQLEAYGYDTEYRIKKPDTGGQFGFLTAGVDLYYRDFVFQVFGQFPTIEATTYVQPEAGARVGLGVAIFW</sequence>